<dbReference type="PROSITE" id="PS00058">
    <property type="entry name" value="DNA_MISMATCH_REPAIR_1"/>
    <property type="match status" value="1"/>
</dbReference>
<dbReference type="GO" id="GO:0030983">
    <property type="term" value="F:mismatched DNA binding"/>
    <property type="evidence" value="ECO:0007669"/>
    <property type="project" value="InterPro"/>
</dbReference>
<dbReference type="InterPro" id="IPR036890">
    <property type="entry name" value="HATPase_C_sf"/>
</dbReference>
<feature type="domain" description="MutL C-terminal dimerisation" evidence="6">
    <location>
        <begin position="594"/>
        <end position="736"/>
    </location>
</feature>
<dbReference type="AlphaFoldDB" id="A0AAU8NH28"/>
<dbReference type="Gene3D" id="3.30.1370.100">
    <property type="entry name" value="MutL, C-terminal domain, regulatory subdomain"/>
    <property type="match status" value="1"/>
</dbReference>
<keyword evidence="8" id="KW-0378">Hydrolase</keyword>
<feature type="domain" description="DNA mismatch repair protein S5" evidence="7">
    <location>
        <begin position="209"/>
        <end position="327"/>
    </location>
</feature>
<evidence type="ECO:0000259" key="6">
    <source>
        <dbReference type="SMART" id="SM00853"/>
    </source>
</evidence>
<feature type="region of interest" description="Disordered" evidence="5">
    <location>
        <begin position="360"/>
        <end position="570"/>
    </location>
</feature>
<evidence type="ECO:0000313" key="8">
    <source>
        <dbReference type="EMBL" id="XCP96838.1"/>
    </source>
</evidence>
<dbReference type="InterPro" id="IPR020667">
    <property type="entry name" value="DNA_mismatch_repair_MutL"/>
</dbReference>
<evidence type="ECO:0000259" key="7">
    <source>
        <dbReference type="SMART" id="SM01340"/>
    </source>
</evidence>
<reference evidence="8" key="1">
    <citation type="submission" date="2024-05" db="EMBL/GenBank/DDBJ databases">
        <title>Draft genome assemblies of 36 bacteria isolated from hibernating arctic ground squirrels.</title>
        <authorList>
            <person name="McKee H."/>
            <person name="Mullen L."/>
            <person name="Drown D.M."/>
            <person name="Duddleston K.N."/>
        </authorList>
    </citation>
    <scope>NUCLEOTIDE SEQUENCE</scope>
    <source>
        <strain evidence="8">AN1007</strain>
    </source>
</reference>
<evidence type="ECO:0000256" key="5">
    <source>
        <dbReference type="SAM" id="MobiDB-lite"/>
    </source>
</evidence>
<protein>
    <recommendedName>
        <fullName evidence="4">DNA mismatch repair protein MutL</fullName>
    </recommendedName>
</protein>
<comment type="function">
    <text evidence="4">This protein is involved in the repair of mismatches in DNA. It is required for dam-dependent methyl-directed DNA mismatch repair. May act as a 'molecular matchmaker', a protein that promotes the formation of a stable complex between two or more DNA-binding proteins in an ATP-dependent manner without itself being part of a final effector complex.</text>
</comment>
<dbReference type="SUPFAM" id="SSF55874">
    <property type="entry name" value="ATPase domain of HSP90 chaperone/DNA topoisomerase II/histidine kinase"/>
    <property type="match status" value="1"/>
</dbReference>
<comment type="similarity">
    <text evidence="1 4">Belongs to the DNA mismatch repair MutL/HexB family.</text>
</comment>
<dbReference type="GO" id="GO:0006298">
    <property type="term" value="P:mismatch repair"/>
    <property type="evidence" value="ECO:0007669"/>
    <property type="project" value="UniProtKB-UniRule"/>
</dbReference>
<dbReference type="Gene3D" id="3.30.230.10">
    <property type="match status" value="1"/>
</dbReference>
<dbReference type="InterPro" id="IPR014721">
    <property type="entry name" value="Ribsml_uS5_D2-typ_fold_subgr"/>
</dbReference>
<dbReference type="GO" id="GO:0005524">
    <property type="term" value="F:ATP binding"/>
    <property type="evidence" value="ECO:0007669"/>
    <property type="project" value="InterPro"/>
</dbReference>
<keyword evidence="8" id="KW-0540">Nuclease</keyword>
<dbReference type="InterPro" id="IPR042120">
    <property type="entry name" value="MutL_C_dimsub"/>
</dbReference>
<dbReference type="InterPro" id="IPR037198">
    <property type="entry name" value="MutL_C_sf"/>
</dbReference>
<feature type="compositionally biased region" description="Basic and acidic residues" evidence="5">
    <location>
        <begin position="463"/>
        <end position="482"/>
    </location>
</feature>
<dbReference type="SUPFAM" id="SSF54211">
    <property type="entry name" value="Ribosomal protein S5 domain 2-like"/>
    <property type="match status" value="1"/>
</dbReference>
<dbReference type="Pfam" id="PF01119">
    <property type="entry name" value="DNA_mis_repair"/>
    <property type="match status" value="1"/>
</dbReference>
<organism evidence="8">
    <name type="scientific">Paenibacillus sp. AN1007</name>
    <dbReference type="NCBI Taxonomy" id="3151385"/>
    <lineage>
        <taxon>Bacteria</taxon>
        <taxon>Bacillati</taxon>
        <taxon>Bacillota</taxon>
        <taxon>Bacilli</taxon>
        <taxon>Bacillales</taxon>
        <taxon>Paenibacillaceae</taxon>
        <taxon>Paenibacillus</taxon>
    </lineage>
</organism>
<sequence>MAKIHVLDEHIANQIAAGEVVERPASVVKELLENAVDAGASKIEVAVEEGGLLRIRVKDNGSGIEPDDLETAFYRHATSKITHGRDLFQITSLGFRGEALPSIAAVSKVEVLTASGDDGRGRRIVIEGGKLCTHEDAASPQGTEFVVKELFYNTPARLKYMKTIQTELGHISDVLYRMAMSHPHISFTLRHNENTLLQTLGNGDLLQVVAAIYGTSAAKAMLPIQGENLDYKISGLISLPEWTRANRAGMSTIVNGRYIRNYGLNQAILKAYHTLLPINRFPLVVMQLEMHPSLVDVNVHPAKLEVRFSKEAELYEFVEATLRGILRQEVLIPQVRKQQIRRGDDSSFIQEQFLFPRGPVKEQDVSEGYGQQGPLGKETISPKPAVSSPLSALGKVEDDHSDLDAPAEPGTVLEQNTSGAAQTVPLPEAPPETSQASGPLDQWNDSQLMQTSSAGEAGQMDGKLYKEQIDTDGEMKNGREDAEVSGSSDNNSSSNADTSASTGESSEVNTGGGPAMNAGDSRNAEQSPAGRSQTEAYRSASYTSPVRESRTSYSSASGPRADRSWKNTSMPDPVKLAAAIQSDASMPAFPELSLIGQHHGTYLIAQNDEGLYLIDQHAAHERVNYEYYYEKFGNPAQASQELLLPITLEFTPSEAEKLKARLSWFEQAGVYLEHFGGQTFRVRSHPYWFPKGDEKDIIEEMSEWVLSERSIDVAKMREAASIMCSCKASIKANQKLTDQEAEVLIQRLGSCRQPYTCPHGRPIVISFSTYDLEKLFKRVM</sequence>
<keyword evidence="8" id="KW-0255">Endonuclease</keyword>
<dbReference type="PANTHER" id="PTHR10073:SF12">
    <property type="entry name" value="DNA MISMATCH REPAIR PROTEIN MLH1"/>
    <property type="match status" value="1"/>
</dbReference>
<dbReference type="GO" id="GO:0140664">
    <property type="term" value="F:ATP-dependent DNA damage sensor activity"/>
    <property type="evidence" value="ECO:0007669"/>
    <property type="project" value="InterPro"/>
</dbReference>
<feature type="compositionally biased region" description="Low complexity" evidence="5">
    <location>
        <begin position="485"/>
        <end position="503"/>
    </location>
</feature>
<evidence type="ECO:0000256" key="2">
    <source>
        <dbReference type="ARBA" id="ARBA00022763"/>
    </source>
</evidence>
<dbReference type="InterPro" id="IPR002099">
    <property type="entry name" value="MutL/Mlh/PMS"/>
</dbReference>
<dbReference type="InterPro" id="IPR042121">
    <property type="entry name" value="MutL_C_regsub"/>
</dbReference>
<dbReference type="FunFam" id="3.30.565.10:FF:000003">
    <property type="entry name" value="DNA mismatch repair endonuclease MutL"/>
    <property type="match status" value="1"/>
</dbReference>
<dbReference type="CDD" id="cd16926">
    <property type="entry name" value="HATPase_MutL-MLH-PMS-like"/>
    <property type="match status" value="1"/>
</dbReference>
<dbReference type="InterPro" id="IPR014762">
    <property type="entry name" value="DNA_mismatch_repair_CS"/>
</dbReference>
<evidence type="ECO:0000256" key="3">
    <source>
        <dbReference type="ARBA" id="ARBA00023204"/>
    </source>
</evidence>
<keyword evidence="2 4" id="KW-0227">DNA damage</keyword>
<dbReference type="NCBIfam" id="TIGR00585">
    <property type="entry name" value="mutl"/>
    <property type="match status" value="1"/>
</dbReference>
<dbReference type="PANTHER" id="PTHR10073">
    <property type="entry name" value="DNA MISMATCH REPAIR PROTEIN MLH, PMS, MUTL"/>
    <property type="match status" value="1"/>
</dbReference>
<dbReference type="InterPro" id="IPR013507">
    <property type="entry name" value="DNA_mismatch_S5_2-like"/>
</dbReference>
<dbReference type="RefSeq" id="WP_366295383.1">
    <property type="nucleotide sequence ID" value="NZ_CP159992.1"/>
</dbReference>
<dbReference type="GO" id="GO:0032300">
    <property type="term" value="C:mismatch repair complex"/>
    <property type="evidence" value="ECO:0007669"/>
    <property type="project" value="InterPro"/>
</dbReference>
<dbReference type="HAMAP" id="MF_00149">
    <property type="entry name" value="DNA_mis_repair"/>
    <property type="match status" value="1"/>
</dbReference>
<name>A0AAU8NH28_9BACL</name>
<dbReference type="InterPro" id="IPR020568">
    <property type="entry name" value="Ribosomal_Su5_D2-typ_SF"/>
</dbReference>
<dbReference type="InterPro" id="IPR014790">
    <property type="entry name" value="MutL_C"/>
</dbReference>
<gene>
    <name evidence="4 8" type="primary">mutL</name>
    <name evidence="8" type="ORF">ABXS70_09100</name>
</gene>
<dbReference type="Gene3D" id="3.30.565.10">
    <property type="entry name" value="Histidine kinase-like ATPase, C-terminal domain"/>
    <property type="match status" value="1"/>
</dbReference>
<keyword evidence="3 4" id="KW-0234">DNA repair</keyword>
<feature type="compositionally biased region" description="Polar residues" evidence="5">
    <location>
        <begin position="524"/>
        <end position="557"/>
    </location>
</feature>
<dbReference type="Gene3D" id="3.30.1540.20">
    <property type="entry name" value="MutL, C-terminal domain, dimerisation subdomain"/>
    <property type="match status" value="1"/>
</dbReference>
<dbReference type="SMART" id="SM01340">
    <property type="entry name" value="DNA_mis_repair"/>
    <property type="match status" value="1"/>
</dbReference>
<evidence type="ECO:0000256" key="1">
    <source>
        <dbReference type="ARBA" id="ARBA00006082"/>
    </source>
</evidence>
<dbReference type="EMBL" id="CP159992">
    <property type="protein sequence ID" value="XCP96838.1"/>
    <property type="molecule type" value="Genomic_DNA"/>
</dbReference>
<accession>A0AAU8NH28</accession>
<dbReference type="GO" id="GO:0016887">
    <property type="term" value="F:ATP hydrolysis activity"/>
    <property type="evidence" value="ECO:0007669"/>
    <property type="project" value="InterPro"/>
</dbReference>
<proteinExistence type="inferred from homology"/>
<dbReference type="InterPro" id="IPR038973">
    <property type="entry name" value="MutL/Mlh/Pms-like"/>
</dbReference>
<dbReference type="Pfam" id="PF02518">
    <property type="entry name" value="HATPase_c"/>
    <property type="match status" value="1"/>
</dbReference>
<feature type="compositionally biased region" description="Polar residues" evidence="5">
    <location>
        <begin position="432"/>
        <end position="454"/>
    </location>
</feature>
<dbReference type="SUPFAM" id="SSF118116">
    <property type="entry name" value="DNA mismatch repair protein MutL"/>
    <property type="match status" value="1"/>
</dbReference>
<dbReference type="InterPro" id="IPR003594">
    <property type="entry name" value="HATPase_dom"/>
</dbReference>
<evidence type="ECO:0000256" key="4">
    <source>
        <dbReference type="HAMAP-Rule" id="MF_00149"/>
    </source>
</evidence>
<dbReference type="Pfam" id="PF08676">
    <property type="entry name" value="MutL_C"/>
    <property type="match status" value="1"/>
</dbReference>
<dbReference type="SMART" id="SM00853">
    <property type="entry name" value="MutL_C"/>
    <property type="match status" value="1"/>
</dbReference>
<dbReference type="GO" id="GO:0004519">
    <property type="term" value="F:endonuclease activity"/>
    <property type="evidence" value="ECO:0007669"/>
    <property type="project" value="UniProtKB-KW"/>
</dbReference>
<dbReference type="CDD" id="cd00782">
    <property type="entry name" value="MutL_Trans"/>
    <property type="match status" value="1"/>
</dbReference>